<dbReference type="InterPro" id="IPR036259">
    <property type="entry name" value="MFS_trans_sf"/>
</dbReference>
<dbReference type="STRING" id="418495.SAMN05216215_105636"/>
<dbReference type="Proteomes" id="UP000199529">
    <property type="component" value="Unassembled WGS sequence"/>
</dbReference>
<proteinExistence type="inferred from homology"/>
<feature type="transmembrane region" description="Helical" evidence="9">
    <location>
        <begin position="312"/>
        <end position="329"/>
    </location>
</feature>
<evidence type="ECO:0000313" key="12">
    <source>
        <dbReference type="Proteomes" id="UP000199529"/>
    </source>
</evidence>
<evidence type="ECO:0000256" key="6">
    <source>
        <dbReference type="ARBA" id="ARBA00022989"/>
    </source>
</evidence>
<evidence type="ECO:0000256" key="4">
    <source>
        <dbReference type="ARBA" id="ARBA00022475"/>
    </source>
</evidence>
<keyword evidence="6 9" id="KW-1133">Transmembrane helix</keyword>
<dbReference type="Gene3D" id="1.20.1720.10">
    <property type="entry name" value="Multidrug resistance protein D"/>
    <property type="match status" value="1"/>
</dbReference>
<feature type="transmembrane region" description="Helical" evidence="9">
    <location>
        <begin position="142"/>
        <end position="164"/>
    </location>
</feature>
<organism evidence="11 12">
    <name type="scientific">Saccharopolyspora shandongensis</name>
    <dbReference type="NCBI Taxonomy" id="418495"/>
    <lineage>
        <taxon>Bacteria</taxon>
        <taxon>Bacillati</taxon>
        <taxon>Actinomycetota</taxon>
        <taxon>Actinomycetes</taxon>
        <taxon>Pseudonocardiales</taxon>
        <taxon>Pseudonocardiaceae</taxon>
        <taxon>Saccharopolyspora</taxon>
    </lineage>
</organism>
<dbReference type="GO" id="GO:0005886">
    <property type="term" value="C:plasma membrane"/>
    <property type="evidence" value="ECO:0007669"/>
    <property type="project" value="UniProtKB-SubCell"/>
</dbReference>
<dbReference type="EMBL" id="FNOK01000056">
    <property type="protein sequence ID" value="SDZ27247.1"/>
    <property type="molecule type" value="Genomic_DNA"/>
</dbReference>
<feature type="transmembrane region" description="Helical" evidence="9">
    <location>
        <begin position="83"/>
        <end position="102"/>
    </location>
</feature>
<keyword evidence="5 9" id="KW-0812">Transmembrane</keyword>
<feature type="region of interest" description="Disordered" evidence="8">
    <location>
        <begin position="485"/>
        <end position="504"/>
    </location>
</feature>
<evidence type="ECO:0000256" key="8">
    <source>
        <dbReference type="SAM" id="MobiDB-lite"/>
    </source>
</evidence>
<feature type="transmembrane region" description="Helical" evidence="9">
    <location>
        <begin position="53"/>
        <end position="71"/>
    </location>
</feature>
<evidence type="ECO:0000256" key="3">
    <source>
        <dbReference type="ARBA" id="ARBA00022448"/>
    </source>
</evidence>
<dbReference type="PROSITE" id="PS50850">
    <property type="entry name" value="MFS"/>
    <property type="match status" value="1"/>
</dbReference>
<comment type="subcellular location">
    <subcellularLocation>
        <location evidence="1">Cell membrane</location>
        <topology evidence="1">Multi-pass membrane protein</topology>
    </subcellularLocation>
</comment>
<keyword evidence="7 9" id="KW-0472">Membrane</keyword>
<evidence type="ECO:0000313" key="11">
    <source>
        <dbReference type="EMBL" id="SDZ27247.1"/>
    </source>
</evidence>
<comment type="similarity">
    <text evidence="2">Belongs to the major facilitator superfamily. EmrB family.</text>
</comment>
<evidence type="ECO:0000256" key="9">
    <source>
        <dbReference type="SAM" id="Phobius"/>
    </source>
</evidence>
<feature type="transmembrane region" description="Helical" evidence="9">
    <location>
        <begin position="361"/>
        <end position="387"/>
    </location>
</feature>
<keyword evidence="3" id="KW-0813">Transport</keyword>
<protein>
    <submittedName>
        <fullName evidence="11">Drug resistance transporter, EmrB/QacA subfamily</fullName>
    </submittedName>
</protein>
<reference evidence="12" key="1">
    <citation type="submission" date="2016-10" db="EMBL/GenBank/DDBJ databases">
        <authorList>
            <person name="Varghese N."/>
            <person name="Submissions S."/>
        </authorList>
    </citation>
    <scope>NUCLEOTIDE SEQUENCE [LARGE SCALE GENOMIC DNA]</scope>
    <source>
        <strain evidence="12">CGMCC 4.3530</strain>
    </source>
</reference>
<evidence type="ECO:0000256" key="1">
    <source>
        <dbReference type="ARBA" id="ARBA00004651"/>
    </source>
</evidence>
<dbReference type="PANTHER" id="PTHR42718:SF9">
    <property type="entry name" value="MAJOR FACILITATOR SUPERFAMILY MULTIDRUG TRANSPORTER MFSC"/>
    <property type="match status" value="1"/>
</dbReference>
<keyword evidence="4" id="KW-1003">Cell membrane</keyword>
<dbReference type="CDD" id="cd17321">
    <property type="entry name" value="MFS_MMR_MDR_like"/>
    <property type="match status" value="1"/>
</dbReference>
<name>A0A1H3RNK3_9PSEU</name>
<feature type="transmembrane region" description="Helical" evidence="9">
    <location>
        <begin position="201"/>
        <end position="223"/>
    </location>
</feature>
<feature type="transmembrane region" description="Helical" evidence="9">
    <location>
        <begin position="21"/>
        <end position="41"/>
    </location>
</feature>
<dbReference type="PANTHER" id="PTHR42718">
    <property type="entry name" value="MAJOR FACILITATOR SUPERFAMILY MULTIDRUG TRANSPORTER MFSC"/>
    <property type="match status" value="1"/>
</dbReference>
<evidence type="ECO:0000256" key="7">
    <source>
        <dbReference type="ARBA" id="ARBA00023136"/>
    </source>
</evidence>
<feature type="transmembrane region" description="Helical" evidence="9">
    <location>
        <begin position="108"/>
        <end position="130"/>
    </location>
</feature>
<feature type="transmembrane region" description="Helical" evidence="9">
    <location>
        <begin position="408"/>
        <end position="430"/>
    </location>
</feature>
<dbReference type="NCBIfam" id="TIGR00711">
    <property type="entry name" value="efflux_EmrB"/>
    <property type="match status" value="1"/>
</dbReference>
<sequence length="504" mass="51057">MIFQAGARPPIEGGSGVLGSVFLATFMALLDMSIVNVALPAIQADLGATASGAQWVVDGYTLCLSAFMLTGGSLGDRFGRKKVFVVGLAVFTAGSAWCALAPTVELLIAGRLVQGAGASVLTPGALSLLTHAYPDPAARARMIGIWGGFGSSATVLGPLVGGLLTERFGWPALFLINLPLGAVALVLGLRGIRESACPEHAATDPLGQVLAVLGLAGLTYAVIESAQAPWSSAGVLLPLLLGLGCLAVFLVVEFRSPNPMLPVGLFRQRQFAATTAASFVLGFGSYGCFYLFSLFLQQVRGAGAAEAGLQFVPYSLAIALATVVSGRWAGRRGHRVPMIAGYVVTGAALLAMLLFRPDTSYLVVGLLFAVLGSGMGLAIAATNAAAMSAVARHRSGIAAATVNALRQVGAALGIAVLGMLVTIRGAAVLADDIGAPAARRVMASGGADGLFGAGFTAGLHLSLVVAGVATLLVAALLVALPRAEPSEPSRRAGTGVKRQSAEAD</sequence>
<evidence type="ECO:0000259" key="10">
    <source>
        <dbReference type="PROSITE" id="PS50850"/>
    </source>
</evidence>
<feature type="domain" description="Major facilitator superfamily (MFS) profile" evidence="10">
    <location>
        <begin position="17"/>
        <end position="484"/>
    </location>
</feature>
<keyword evidence="12" id="KW-1185">Reference proteome</keyword>
<dbReference type="Gene3D" id="1.20.1250.20">
    <property type="entry name" value="MFS general substrate transporter like domains"/>
    <property type="match status" value="1"/>
</dbReference>
<feature type="transmembrane region" description="Helical" evidence="9">
    <location>
        <begin position="271"/>
        <end position="292"/>
    </location>
</feature>
<feature type="transmembrane region" description="Helical" evidence="9">
    <location>
        <begin position="170"/>
        <end position="189"/>
    </location>
</feature>
<dbReference type="GO" id="GO:0022857">
    <property type="term" value="F:transmembrane transporter activity"/>
    <property type="evidence" value="ECO:0007669"/>
    <property type="project" value="InterPro"/>
</dbReference>
<dbReference type="AlphaFoldDB" id="A0A1H3RNK3"/>
<evidence type="ECO:0000256" key="2">
    <source>
        <dbReference type="ARBA" id="ARBA00008537"/>
    </source>
</evidence>
<accession>A0A1H3RNK3</accession>
<gene>
    <name evidence="11" type="ORF">SAMN05216215_105636</name>
</gene>
<dbReference type="SUPFAM" id="SSF103473">
    <property type="entry name" value="MFS general substrate transporter"/>
    <property type="match status" value="1"/>
</dbReference>
<feature type="transmembrane region" description="Helical" evidence="9">
    <location>
        <begin position="336"/>
        <end position="355"/>
    </location>
</feature>
<feature type="transmembrane region" description="Helical" evidence="9">
    <location>
        <begin position="450"/>
        <end position="480"/>
    </location>
</feature>
<dbReference type="InterPro" id="IPR011701">
    <property type="entry name" value="MFS"/>
</dbReference>
<evidence type="ECO:0000256" key="5">
    <source>
        <dbReference type="ARBA" id="ARBA00022692"/>
    </source>
</evidence>
<dbReference type="InterPro" id="IPR020846">
    <property type="entry name" value="MFS_dom"/>
</dbReference>
<dbReference type="InterPro" id="IPR004638">
    <property type="entry name" value="EmrB-like"/>
</dbReference>
<dbReference type="Pfam" id="PF07690">
    <property type="entry name" value="MFS_1"/>
    <property type="match status" value="1"/>
</dbReference>
<feature type="transmembrane region" description="Helical" evidence="9">
    <location>
        <begin position="229"/>
        <end position="251"/>
    </location>
</feature>